<dbReference type="PANTHER" id="PTHR43806">
    <property type="entry name" value="PEPTIDASE S8"/>
    <property type="match status" value="1"/>
</dbReference>
<dbReference type="EMBL" id="SMAG01000001">
    <property type="protein sequence ID" value="TCS96401.1"/>
    <property type="molecule type" value="Genomic_DNA"/>
</dbReference>
<protein>
    <submittedName>
        <fullName evidence="10">Subtilase family protein</fullName>
    </submittedName>
</protein>
<dbReference type="OrthoDB" id="9798386at2"/>
<evidence type="ECO:0000256" key="2">
    <source>
        <dbReference type="ARBA" id="ARBA00022670"/>
    </source>
</evidence>
<evidence type="ECO:0000259" key="9">
    <source>
        <dbReference type="Pfam" id="PF00082"/>
    </source>
</evidence>
<organism evidence="10 11">
    <name type="scientific">Hazenella coriacea</name>
    <dbReference type="NCBI Taxonomy" id="1179467"/>
    <lineage>
        <taxon>Bacteria</taxon>
        <taxon>Bacillati</taxon>
        <taxon>Bacillota</taxon>
        <taxon>Bacilli</taxon>
        <taxon>Bacillales</taxon>
        <taxon>Thermoactinomycetaceae</taxon>
        <taxon>Hazenella</taxon>
    </lineage>
</organism>
<dbReference type="GO" id="GO:0006508">
    <property type="term" value="P:proteolysis"/>
    <property type="evidence" value="ECO:0007669"/>
    <property type="project" value="UniProtKB-KW"/>
</dbReference>
<dbReference type="RefSeq" id="WP_131922824.1">
    <property type="nucleotide sequence ID" value="NZ_SMAG01000001.1"/>
</dbReference>
<keyword evidence="8" id="KW-0732">Signal</keyword>
<dbReference type="InterPro" id="IPR050131">
    <property type="entry name" value="Peptidase_S8_subtilisin-like"/>
</dbReference>
<evidence type="ECO:0000256" key="8">
    <source>
        <dbReference type="SAM" id="SignalP"/>
    </source>
</evidence>
<feature type="active site" description="Charge relay system" evidence="5 6">
    <location>
        <position position="148"/>
    </location>
</feature>
<dbReference type="InterPro" id="IPR023827">
    <property type="entry name" value="Peptidase_S8_Asp-AS"/>
</dbReference>
<keyword evidence="4 6" id="KW-0720">Serine protease</keyword>
<dbReference type="InterPro" id="IPR023828">
    <property type="entry name" value="Peptidase_S8_Ser-AS"/>
</dbReference>
<feature type="chain" id="PRO_5020498560" evidence="8">
    <location>
        <begin position="27"/>
        <end position="451"/>
    </location>
</feature>
<feature type="active site" description="Charge relay system" evidence="5 6">
    <location>
        <position position="181"/>
    </location>
</feature>
<comment type="similarity">
    <text evidence="1 6 7">Belongs to the peptidase S8 family.</text>
</comment>
<evidence type="ECO:0000256" key="7">
    <source>
        <dbReference type="RuleBase" id="RU003355"/>
    </source>
</evidence>
<dbReference type="InterPro" id="IPR022398">
    <property type="entry name" value="Peptidase_S8_His-AS"/>
</dbReference>
<keyword evidence="11" id="KW-1185">Reference proteome</keyword>
<dbReference type="PRINTS" id="PR00723">
    <property type="entry name" value="SUBTILISIN"/>
</dbReference>
<reference evidence="10 11" key="1">
    <citation type="submission" date="2019-03" db="EMBL/GenBank/DDBJ databases">
        <title>Genomic Encyclopedia of Type Strains, Phase IV (KMG-IV): sequencing the most valuable type-strain genomes for metagenomic binning, comparative biology and taxonomic classification.</title>
        <authorList>
            <person name="Goeker M."/>
        </authorList>
    </citation>
    <scope>NUCLEOTIDE SEQUENCE [LARGE SCALE GENOMIC DNA]</scope>
    <source>
        <strain evidence="10 11">DSM 45707</strain>
    </source>
</reference>
<sequence length="451" mass="47344">MKKLMTLGLSAILSVGLIAPTAAVQAVEQTAPTTYTINFKGNKLPADVQKLIQSAGGSIINADEDLAFVQAVSSNPQFLNNISNEKSVDNAGRTVKITHDAVEKVELNVSSDHPIYDQYQWDIKQVTENGESYKISKGTKDVVVAVIDTGIDLEHPDLKANIVDAKSFVPGEATPQDFDGHGSHVAGSIAANGQSLGIGPELGIAGLKVFAKDGGASTASIAQALKYAADKDYDVVNMSLGSYQYKKDPETTPKDIQADINLFKKAISYADQKGVTVVGSAGNAGVDIHNPAKLTQQLYGEDLNGATHRDPAGNLIRVSAGNLGKQLTFYSNYGVGKINVMAPGGDLGPNYDPETGLGRDNSYLCLSTVPQVDAKGNVTGHGYAFYAGTSMAAPKVAGVAGVIIAKHGKNNLKPAQVKAIIEQSAEDIYKKGKDAESGSGLANAYRALNHK</sequence>
<dbReference type="PROSITE" id="PS00137">
    <property type="entry name" value="SUBTILASE_HIS"/>
    <property type="match status" value="1"/>
</dbReference>
<evidence type="ECO:0000313" key="10">
    <source>
        <dbReference type="EMBL" id="TCS96401.1"/>
    </source>
</evidence>
<dbReference type="PROSITE" id="PS00138">
    <property type="entry name" value="SUBTILASE_SER"/>
    <property type="match status" value="1"/>
</dbReference>
<dbReference type="InterPro" id="IPR036852">
    <property type="entry name" value="Peptidase_S8/S53_dom_sf"/>
</dbReference>
<dbReference type="Proteomes" id="UP000294937">
    <property type="component" value="Unassembled WGS sequence"/>
</dbReference>
<dbReference type="PANTHER" id="PTHR43806:SF11">
    <property type="entry name" value="CEREVISIN-RELATED"/>
    <property type="match status" value="1"/>
</dbReference>
<dbReference type="InterPro" id="IPR015500">
    <property type="entry name" value="Peptidase_S8_subtilisin-rel"/>
</dbReference>
<proteinExistence type="inferred from homology"/>
<feature type="domain" description="Peptidase S8/S53" evidence="9">
    <location>
        <begin position="140"/>
        <end position="440"/>
    </location>
</feature>
<feature type="active site" description="Charge relay system" evidence="5 6">
    <location>
        <position position="390"/>
    </location>
</feature>
<dbReference type="AlphaFoldDB" id="A0A4R3L8P3"/>
<dbReference type="InterPro" id="IPR000209">
    <property type="entry name" value="Peptidase_S8/S53_dom"/>
</dbReference>
<accession>A0A4R3L8P3</accession>
<comment type="caution">
    <text evidence="10">The sequence shown here is derived from an EMBL/GenBank/DDBJ whole genome shotgun (WGS) entry which is preliminary data.</text>
</comment>
<evidence type="ECO:0000256" key="6">
    <source>
        <dbReference type="PROSITE-ProRule" id="PRU01240"/>
    </source>
</evidence>
<dbReference type="GO" id="GO:0004252">
    <property type="term" value="F:serine-type endopeptidase activity"/>
    <property type="evidence" value="ECO:0007669"/>
    <property type="project" value="UniProtKB-UniRule"/>
</dbReference>
<gene>
    <name evidence="10" type="ORF">EDD58_10132</name>
</gene>
<dbReference type="PROSITE" id="PS51892">
    <property type="entry name" value="SUBTILASE"/>
    <property type="match status" value="1"/>
</dbReference>
<keyword evidence="3 6" id="KW-0378">Hydrolase</keyword>
<evidence type="ECO:0000256" key="3">
    <source>
        <dbReference type="ARBA" id="ARBA00022801"/>
    </source>
</evidence>
<evidence type="ECO:0000313" key="11">
    <source>
        <dbReference type="Proteomes" id="UP000294937"/>
    </source>
</evidence>
<feature type="signal peptide" evidence="8">
    <location>
        <begin position="1"/>
        <end position="26"/>
    </location>
</feature>
<dbReference type="PROSITE" id="PS00136">
    <property type="entry name" value="SUBTILASE_ASP"/>
    <property type="match status" value="1"/>
</dbReference>
<evidence type="ECO:0000256" key="4">
    <source>
        <dbReference type="ARBA" id="ARBA00022825"/>
    </source>
</evidence>
<keyword evidence="2 6" id="KW-0645">Protease</keyword>
<evidence type="ECO:0000256" key="1">
    <source>
        <dbReference type="ARBA" id="ARBA00011073"/>
    </source>
</evidence>
<dbReference type="Gene3D" id="3.40.50.200">
    <property type="entry name" value="Peptidase S8/S53 domain"/>
    <property type="match status" value="1"/>
</dbReference>
<evidence type="ECO:0000256" key="5">
    <source>
        <dbReference type="PIRSR" id="PIRSR615500-1"/>
    </source>
</evidence>
<dbReference type="Pfam" id="PF00082">
    <property type="entry name" value="Peptidase_S8"/>
    <property type="match status" value="1"/>
</dbReference>
<dbReference type="SUPFAM" id="SSF52743">
    <property type="entry name" value="Subtilisin-like"/>
    <property type="match status" value="1"/>
</dbReference>
<name>A0A4R3L8P3_9BACL</name>